<protein>
    <recommendedName>
        <fullName evidence="2">Helix-turn-helix domain-containing protein</fullName>
    </recommendedName>
</protein>
<dbReference type="SUPFAM" id="SSF46955">
    <property type="entry name" value="Putative DNA-binding domain"/>
    <property type="match status" value="1"/>
</dbReference>
<feature type="compositionally biased region" description="Basic and acidic residues" evidence="1">
    <location>
        <begin position="106"/>
        <end position="115"/>
    </location>
</feature>
<accession>A0A2T8FDD5</accession>
<dbReference type="RefSeq" id="WP_116571189.1">
    <property type="nucleotide sequence ID" value="NZ_QDGZ01000002.1"/>
</dbReference>
<feature type="region of interest" description="Disordered" evidence="1">
    <location>
        <begin position="77"/>
        <end position="115"/>
    </location>
</feature>
<dbReference type="Proteomes" id="UP000246018">
    <property type="component" value="Unassembled WGS sequence"/>
</dbReference>
<proteinExistence type="predicted"/>
<reference evidence="3 4" key="1">
    <citation type="submission" date="2018-04" db="EMBL/GenBank/DDBJ databases">
        <title>Genome of Nocardioides gansuensis WSJ-1.</title>
        <authorList>
            <person name="Wu S."/>
            <person name="Wang G."/>
        </authorList>
    </citation>
    <scope>NUCLEOTIDE SEQUENCE [LARGE SCALE GENOMIC DNA]</scope>
    <source>
        <strain evidence="3 4">WSJ-1</strain>
    </source>
</reference>
<evidence type="ECO:0000259" key="2">
    <source>
        <dbReference type="Pfam" id="PF12728"/>
    </source>
</evidence>
<comment type="caution">
    <text evidence="3">The sequence shown here is derived from an EMBL/GenBank/DDBJ whole genome shotgun (WGS) entry which is preliminary data.</text>
</comment>
<dbReference type="InterPro" id="IPR041657">
    <property type="entry name" value="HTH_17"/>
</dbReference>
<evidence type="ECO:0000313" key="4">
    <source>
        <dbReference type="Proteomes" id="UP000246018"/>
    </source>
</evidence>
<keyword evidence="4" id="KW-1185">Reference proteome</keyword>
<organism evidence="3 4">
    <name type="scientific">Nocardioides gansuensis</name>
    <dbReference type="NCBI Taxonomy" id="2138300"/>
    <lineage>
        <taxon>Bacteria</taxon>
        <taxon>Bacillati</taxon>
        <taxon>Actinomycetota</taxon>
        <taxon>Actinomycetes</taxon>
        <taxon>Propionibacteriales</taxon>
        <taxon>Nocardioidaceae</taxon>
        <taxon>Nocardioides</taxon>
    </lineage>
</organism>
<dbReference type="Pfam" id="PF12728">
    <property type="entry name" value="HTH_17"/>
    <property type="match status" value="1"/>
</dbReference>
<feature type="domain" description="Helix-turn-helix" evidence="2">
    <location>
        <begin position="18"/>
        <end position="70"/>
    </location>
</feature>
<dbReference type="OrthoDB" id="194758at2"/>
<name>A0A2T8FDD5_9ACTN</name>
<evidence type="ECO:0000256" key="1">
    <source>
        <dbReference type="SAM" id="MobiDB-lite"/>
    </source>
</evidence>
<gene>
    <name evidence="3" type="ORF">DDE18_05190</name>
</gene>
<sequence length="115" mass="13078">MSTDMSSSDALSMVRDPFLNTDDACGYLGVPKATLLTWRVRRPGYGPRAVKAGGRLKYRLSELDRWLDAHQESFTEEQVEDAQAIEQKPSPPSRKVVRTRTRATTTRREPWPGRD</sequence>
<dbReference type="AlphaFoldDB" id="A0A2T8FDD5"/>
<dbReference type="EMBL" id="QDGZ01000002">
    <property type="protein sequence ID" value="PVG83715.1"/>
    <property type="molecule type" value="Genomic_DNA"/>
</dbReference>
<evidence type="ECO:0000313" key="3">
    <source>
        <dbReference type="EMBL" id="PVG83715.1"/>
    </source>
</evidence>
<dbReference type="InterPro" id="IPR009061">
    <property type="entry name" value="DNA-bd_dom_put_sf"/>
</dbReference>